<dbReference type="Pfam" id="PF00703">
    <property type="entry name" value="Glyco_hydro_2"/>
    <property type="match status" value="1"/>
</dbReference>
<gene>
    <name evidence="11" type="ORF">DWY88_11155</name>
    <name evidence="10" type="ORF">G4993_11375</name>
    <name evidence="9" type="ORF">O4N78_07240</name>
</gene>
<reference evidence="9" key="4">
    <citation type="submission" date="2022-12" db="EMBL/GenBank/DDBJ databases">
        <title>Genome of R. gnavus strain RSHDN_120.</title>
        <authorList>
            <person name="Abdugheni R."/>
        </authorList>
    </citation>
    <scope>NUCLEOTIDE SEQUENCE</scope>
    <source>
        <strain evidence="9">RSHDN_120</strain>
    </source>
</reference>
<dbReference type="Gene3D" id="3.20.20.80">
    <property type="entry name" value="Glycosidases"/>
    <property type="match status" value="1"/>
</dbReference>
<dbReference type="GeneID" id="57434355"/>
<keyword evidence="2 10" id="KW-0378">Hydrolase</keyword>
<proteinExistence type="inferred from homology"/>
<feature type="domain" description="Glycosyl hydrolases family 2 sugar binding" evidence="6">
    <location>
        <begin position="55"/>
        <end position="147"/>
    </location>
</feature>
<dbReference type="Gene3D" id="2.60.120.260">
    <property type="entry name" value="Galactose-binding domain-like"/>
    <property type="match status" value="1"/>
</dbReference>
<dbReference type="Gene3D" id="2.60.40.10">
    <property type="entry name" value="Immunoglobulins"/>
    <property type="match status" value="3"/>
</dbReference>
<evidence type="ECO:0000313" key="11">
    <source>
        <dbReference type="EMBL" id="RGQ65990.1"/>
    </source>
</evidence>
<sequence length="805" mass="90422">MRKIAFNDGWTCRHAGDSGKGKPVTIPHDAMLDEKRTQESLGGINIGWFEGFDYVYEKEFSVPQEYEDFRLVFEFEGVYRNAEVYLNGKRAGFRPYGYTNFYVEANEFLHFGMKNQIQVIARNADQPNSRWYSGAGIYRPVSLYMLPKKHIGINGVKISTVSIHPAVIDVKVETSASGELELEIFEGESLVSGQEPVASVKKSADGNFQMQLEIPDAKLWSTEFPFLYTCRVRFEEDEAEEIFGIRTIEWSAENGFLMNGERVILRGACIHHDNGVLGACCYPEAEERKIRILKENGYNAIRSAHNPCSKALLDACDRRGMLVMDEFVDVWYIHKTEYDYVNHFAKWWKQDLKDMVEKDYNHPSVILYSTGNEVSETAQERGIRLTGQMTEYLHSLDATRPVTCGINIFFNFLSSIGFGVYSDKKAKKEASRSGGKKKAVGSEFFNNLAGILGSKTMKIGATLHGCDVKTRDAFANMDIAGYNYGIYRYGKDLKKYPKRLILGSETFCSDAYAFWEMAKIHPRIIGDFVWAGMDYMGEVGVGAWEYSDYAPDFSHGAGWITAGSGRIDLTGKPLAEAAYTKTAFELMEKPVIAVCPVNHTGEKHSPSAWKMSNAIESWSWDGCSGKKAQVEVYARADRVELFINGKSVGSKKMKNDCRTSFDVIYEEGIIEAISYDAQNREIARNVLYTAGKETILTGIPEEKETEAGKLCFVRLQYTDKTGTVKPLKRGTLEVHVENGELLGLGNGCPYNERGYRTSKTDTYFGEALAVVRAGKTGTVDLKVSDGKYACTLQIPVRNKEEVEEC</sequence>
<dbReference type="InterPro" id="IPR006104">
    <property type="entry name" value="Glyco_hydro_2_N"/>
</dbReference>
<protein>
    <submittedName>
        <fullName evidence="9">DUF4982 domain-containing protein</fullName>
    </submittedName>
    <submittedName>
        <fullName evidence="10 11">Glycoside hydrolase family 2</fullName>
    </submittedName>
</protein>
<dbReference type="InterPro" id="IPR051913">
    <property type="entry name" value="GH2_Domain-Containing"/>
</dbReference>
<evidence type="ECO:0000259" key="7">
    <source>
        <dbReference type="Pfam" id="PF16355"/>
    </source>
</evidence>
<dbReference type="GO" id="GO:0004553">
    <property type="term" value="F:hydrolase activity, hydrolyzing O-glycosyl compounds"/>
    <property type="evidence" value="ECO:0007669"/>
    <property type="project" value="InterPro"/>
</dbReference>
<dbReference type="InterPro" id="IPR006101">
    <property type="entry name" value="Glyco_hydro_2"/>
</dbReference>
<feature type="domain" description="Glycoside hydrolase family 2" evidence="8">
    <location>
        <begin position="709"/>
        <end position="785"/>
    </location>
</feature>
<dbReference type="RefSeq" id="WP_004842794.1">
    <property type="nucleotide sequence ID" value="NZ_CABKQB010000012.1"/>
</dbReference>
<dbReference type="InterPro" id="IPR006102">
    <property type="entry name" value="Ig-like_GH2"/>
</dbReference>
<comment type="caution">
    <text evidence="10">The sequence shown here is derived from an EMBL/GenBank/DDBJ whole genome shotgun (WGS) entry which is preliminary data.</text>
</comment>
<dbReference type="Proteomes" id="UP001149331">
    <property type="component" value="Unassembled WGS sequence"/>
</dbReference>
<dbReference type="EMBL" id="QRTJ01000022">
    <property type="protein sequence ID" value="RGQ65990.1"/>
    <property type="molecule type" value="Genomic_DNA"/>
</dbReference>
<evidence type="ECO:0000259" key="8">
    <source>
        <dbReference type="Pfam" id="PF18565"/>
    </source>
</evidence>
<dbReference type="AlphaFoldDB" id="A0A2N5NU78"/>
<reference evidence="11 12" key="1">
    <citation type="submission" date="2018-08" db="EMBL/GenBank/DDBJ databases">
        <title>A genome reference for cultivated species of the human gut microbiota.</title>
        <authorList>
            <person name="Zou Y."/>
            <person name="Xue W."/>
            <person name="Luo G."/>
        </authorList>
    </citation>
    <scope>NUCLEOTIDE SEQUENCE [LARGE SCALE GENOMIC DNA]</scope>
    <source>
        <strain evidence="11 12">AF27-4BH</strain>
    </source>
</reference>
<evidence type="ECO:0000259" key="4">
    <source>
        <dbReference type="Pfam" id="PF00703"/>
    </source>
</evidence>
<dbReference type="InterPro" id="IPR040605">
    <property type="entry name" value="Glyco_hydro2_dom5"/>
</dbReference>
<feature type="domain" description="Glycoside hydrolase family 2 immunoglobulin-like beta-sandwich" evidence="4">
    <location>
        <begin position="164"/>
        <end position="246"/>
    </location>
</feature>
<evidence type="ECO:0000256" key="2">
    <source>
        <dbReference type="ARBA" id="ARBA00022801"/>
    </source>
</evidence>
<dbReference type="EMBL" id="JAPZEG010000007">
    <property type="protein sequence ID" value="MDE1203369.1"/>
    <property type="molecule type" value="Genomic_DNA"/>
</dbReference>
<dbReference type="EMBL" id="JAAIRV010000022">
    <property type="protein sequence ID" value="NSI58993.1"/>
    <property type="molecule type" value="Genomic_DNA"/>
</dbReference>
<evidence type="ECO:0000313" key="12">
    <source>
        <dbReference type="Proteomes" id="UP000286137"/>
    </source>
</evidence>
<dbReference type="InterPro" id="IPR013783">
    <property type="entry name" value="Ig-like_fold"/>
</dbReference>
<dbReference type="InterPro" id="IPR036156">
    <property type="entry name" value="Beta-gal/glucu_dom_sf"/>
</dbReference>
<keyword evidence="3" id="KW-0326">Glycosidase</keyword>
<dbReference type="Pfam" id="PF18565">
    <property type="entry name" value="Glyco_hydro2_C5"/>
    <property type="match status" value="1"/>
</dbReference>
<dbReference type="STRING" id="33038.GCA_900067245_01846"/>
<name>A0A2N5NU78_MEDGN</name>
<evidence type="ECO:0000256" key="3">
    <source>
        <dbReference type="ARBA" id="ARBA00023295"/>
    </source>
</evidence>
<evidence type="ECO:0000259" key="5">
    <source>
        <dbReference type="Pfam" id="PF02836"/>
    </source>
</evidence>
<evidence type="ECO:0000313" key="10">
    <source>
        <dbReference type="EMBL" id="NSI58993.1"/>
    </source>
</evidence>
<evidence type="ECO:0000313" key="13">
    <source>
        <dbReference type="Proteomes" id="UP001296580"/>
    </source>
</evidence>
<dbReference type="InterPro" id="IPR008979">
    <property type="entry name" value="Galactose-bd-like_sf"/>
</dbReference>
<reference evidence="10" key="2">
    <citation type="journal article" date="2020" name="Cell Host Microbe">
        <title>Functional and Genomic Variation between Human-Derived Isolates of Lachnospiraceae Reveals Inter- and Intra-Species Diversity.</title>
        <authorList>
            <person name="Sorbara M.T."/>
            <person name="Littmann E.R."/>
            <person name="Fontana E."/>
            <person name="Moody T.U."/>
            <person name="Kohout C.E."/>
            <person name="Gjonbalaj M."/>
            <person name="Eaton V."/>
            <person name="Seok R."/>
            <person name="Leiner I.M."/>
            <person name="Pamer E.G."/>
        </authorList>
    </citation>
    <scope>NUCLEOTIDE SEQUENCE</scope>
    <source>
        <strain evidence="10">MSK.15.32</strain>
    </source>
</reference>
<dbReference type="SUPFAM" id="SSF49785">
    <property type="entry name" value="Galactose-binding domain-like"/>
    <property type="match status" value="1"/>
</dbReference>
<dbReference type="PANTHER" id="PTHR42732:SF1">
    <property type="entry name" value="BETA-MANNOSIDASE"/>
    <property type="match status" value="1"/>
</dbReference>
<dbReference type="GO" id="GO:0005975">
    <property type="term" value="P:carbohydrate metabolic process"/>
    <property type="evidence" value="ECO:0007669"/>
    <property type="project" value="InterPro"/>
</dbReference>
<reference evidence="10" key="3">
    <citation type="submission" date="2020-02" db="EMBL/GenBank/DDBJ databases">
        <authorList>
            <person name="Littmann E."/>
            <person name="Sorbara M."/>
        </authorList>
    </citation>
    <scope>NUCLEOTIDE SEQUENCE</scope>
    <source>
        <strain evidence="10">MSK.15.32</strain>
    </source>
</reference>
<comment type="similarity">
    <text evidence="1">Belongs to the glycosyl hydrolase 2 family.</text>
</comment>
<dbReference type="InterPro" id="IPR017853">
    <property type="entry name" value="GH"/>
</dbReference>
<evidence type="ECO:0000259" key="6">
    <source>
        <dbReference type="Pfam" id="PF02837"/>
    </source>
</evidence>
<dbReference type="Proteomes" id="UP000286137">
    <property type="component" value="Unassembled WGS sequence"/>
</dbReference>
<dbReference type="Proteomes" id="UP001296580">
    <property type="component" value="Unassembled WGS sequence"/>
</dbReference>
<organism evidence="10 13">
    <name type="scientific">Mediterraneibacter gnavus</name>
    <name type="common">Ruminococcus gnavus</name>
    <dbReference type="NCBI Taxonomy" id="33038"/>
    <lineage>
        <taxon>Bacteria</taxon>
        <taxon>Bacillati</taxon>
        <taxon>Bacillota</taxon>
        <taxon>Clostridia</taxon>
        <taxon>Lachnospirales</taxon>
        <taxon>Lachnospiraceae</taxon>
        <taxon>Mediterraneibacter</taxon>
    </lineage>
</organism>
<dbReference type="PRINTS" id="PR00132">
    <property type="entry name" value="GLHYDRLASE2"/>
</dbReference>
<accession>A0A2N5NU78</accession>
<evidence type="ECO:0000256" key="1">
    <source>
        <dbReference type="ARBA" id="ARBA00007401"/>
    </source>
</evidence>
<evidence type="ECO:0000313" key="9">
    <source>
        <dbReference type="EMBL" id="MDE1203369.1"/>
    </source>
</evidence>
<feature type="domain" description="Glycoside hydrolase family 2 catalytic" evidence="5">
    <location>
        <begin position="254"/>
        <end position="422"/>
    </location>
</feature>
<dbReference type="Pfam" id="PF02836">
    <property type="entry name" value="Glyco_hydro_2_C"/>
    <property type="match status" value="1"/>
</dbReference>
<dbReference type="Pfam" id="PF16355">
    <property type="entry name" value="DUF4982"/>
    <property type="match status" value="1"/>
</dbReference>
<dbReference type="InterPro" id="IPR006103">
    <property type="entry name" value="Glyco_hydro_2_cat"/>
</dbReference>
<dbReference type="PANTHER" id="PTHR42732">
    <property type="entry name" value="BETA-GALACTOSIDASE"/>
    <property type="match status" value="1"/>
</dbReference>
<dbReference type="InterPro" id="IPR032311">
    <property type="entry name" value="DUF4982"/>
</dbReference>
<dbReference type="Pfam" id="PF02837">
    <property type="entry name" value="Glyco_hydro_2_N"/>
    <property type="match status" value="1"/>
</dbReference>
<dbReference type="SUPFAM" id="SSF49303">
    <property type="entry name" value="beta-Galactosidase/glucuronidase domain"/>
    <property type="match status" value="1"/>
</dbReference>
<feature type="domain" description="DUF4982" evidence="7">
    <location>
        <begin position="625"/>
        <end position="683"/>
    </location>
</feature>
<dbReference type="SUPFAM" id="SSF51445">
    <property type="entry name" value="(Trans)glycosidases"/>
    <property type="match status" value="1"/>
</dbReference>